<sequence>MKSTFKSSSCILTYVLMILLIFDSSTIKTKRNFLILCSFFETLQSGANSIVLGIKNKTHKF</sequence>
<comment type="caution">
    <text evidence="1">The sequence shown here is derived from an EMBL/GenBank/DDBJ whole genome shotgun (WGS) entry which is preliminary data.</text>
</comment>
<evidence type="ECO:0000313" key="2">
    <source>
        <dbReference type="Proteomes" id="UP000276133"/>
    </source>
</evidence>
<dbReference type="AlphaFoldDB" id="A0A3M7Q289"/>
<gene>
    <name evidence="1" type="ORF">BpHYR1_018223</name>
</gene>
<proteinExistence type="predicted"/>
<name>A0A3M7Q289_BRAPC</name>
<dbReference type="EMBL" id="REGN01007671">
    <property type="protein sequence ID" value="RNA05576.1"/>
    <property type="molecule type" value="Genomic_DNA"/>
</dbReference>
<organism evidence="1 2">
    <name type="scientific">Brachionus plicatilis</name>
    <name type="common">Marine rotifer</name>
    <name type="synonym">Brachionus muelleri</name>
    <dbReference type="NCBI Taxonomy" id="10195"/>
    <lineage>
        <taxon>Eukaryota</taxon>
        <taxon>Metazoa</taxon>
        <taxon>Spiralia</taxon>
        <taxon>Gnathifera</taxon>
        <taxon>Rotifera</taxon>
        <taxon>Eurotatoria</taxon>
        <taxon>Monogononta</taxon>
        <taxon>Pseudotrocha</taxon>
        <taxon>Ploima</taxon>
        <taxon>Brachionidae</taxon>
        <taxon>Brachionus</taxon>
    </lineage>
</organism>
<evidence type="ECO:0000313" key="1">
    <source>
        <dbReference type="EMBL" id="RNA05576.1"/>
    </source>
</evidence>
<keyword evidence="2" id="KW-1185">Reference proteome</keyword>
<accession>A0A3M7Q289</accession>
<reference evidence="1 2" key="1">
    <citation type="journal article" date="2018" name="Sci. Rep.">
        <title>Genomic signatures of local adaptation to the degree of environmental predictability in rotifers.</title>
        <authorList>
            <person name="Franch-Gras L."/>
            <person name="Hahn C."/>
            <person name="Garcia-Roger E.M."/>
            <person name="Carmona M.J."/>
            <person name="Serra M."/>
            <person name="Gomez A."/>
        </authorList>
    </citation>
    <scope>NUCLEOTIDE SEQUENCE [LARGE SCALE GENOMIC DNA]</scope>
    <source>
        <strain evidence="1">HYR1</strain>
    </source>
</reference>
<dbReference type="Proteomes" id="UP000276133">
    <property type="component" value="Unassembled WGS sequence"/>
</dbReference>
<protein>
    <submittedName>
        <fullName evidence="1">Uncharacterized protein</fullName>
    </submittedName>
</protein>